<keyword evidence="1" id="KW-0175">Coiled coil</keyword>
<gene>
    <name evidence="2" type="ORF">BJG266_LOCUS6958</name>
    <name evidence="3" type="ORF">QVE165_LOCUS18637</name>
</gene>
<comment type="caution">
    <text evidence="3">The sequence shown here is derived from an EMBL/GenBank/DDBJ whole genome shotgun (WGS) entry which is preliminary data.</text>
</comment>
<proteinExistence type="predicted"/>
<protein>
    <submittedName>
        <fullName evidence="3">Uncharacterized protein</fullName>
    </submittedName>
</protein>
<sequence length="231" mass="26727">MEELVEERNKLQEELNKPTKENNANDLLIEKINAWEKIIVERVQQTAEQVRQQAKQLINSKATKTTNEFRSFSEELTHLKETEDYAEHNLARLKQKIHQFNVYVTQLSQGTIIELNKEESERIQWNRIIYVQEKAAEVEVQQASTKIKESAQASKSLSQKKLRCGGLACTKCGKCSDWYRSDNKEPGYARRDGATCNYGYRDPHIRNRSYATRGNPDPATDHRGGDICYCK</sequence>
<dbReference type="Proteomes" id="UP000663877">
    <property type="component" value="Unassembled WGS sequence"/>
</dbReference>
<organism evidence="3 4">
    <name type="scientific">Adineta steineri</name>
    <dbReference type="NCBI Taxonomy" id="433720"/>
    <lineage>
        <taxon>Eukaryota</taxon>
        <taxon>Metazoa</taxon>
        <taxon>Spiralia</taxon>
        <taxon>Gnathifera</taxon>
        <taxon>Rotifera</taxon>
        <taxon>Eurotatoria</taxon>
        <taxon>Bdelloidea</taxon>
        <taxon>Adinetida</taxon>
        <taxon>Adinetidae</taxon>
        <taxon>Adineta</taxon>
    </lineage>
</organism>
<dbReference type="EMBL" id="CAJNOM010000111">
    <property type="protein sequence ID" value="CAF1070039.1"/>
    <property type="molecule type" value="Genomic_DNA"/>
</dbReference>
<name>A0A814LRY4_9BILA</name>
<feature type="coiled-coil region" evidence="1">
    <location>
        <begin position="1"/>
        <end position="96"/>
    </location>
</feature>
<keyword evidence="4" id="KW-1185">Reference proteome</keyword>
<evidence type="ECO:0000256" key="1">
    <source>
        <dbReference type="SAM" id="Coils"/>
    </source>
</evidence>
<dbReference type="Proteomes" id="UP000663832">
    <property type="component" value="Unassembled WGS sequence"/>
</dbReference>
<reference evidence="3" key="1">
    <citation type="submission" date="2021-02" db="EMBL/GenBank/DDBJ databases">
        <authorList>
            <person name="Nowell W R."/>
        </authorList>
    </citation>
    <scope>NUCLEOTIDE SEQUENCE</scope>
</reference>
<evidence type="ECO:0000313" key="2">
    <source>
        <dbReference type="EMBL" id="CAF0834248.1"/>
    </source>
</evidence>
<dbReference type="AlphaFoldDB" id="A0A814LRY4"/>
<accession>A0A814LRY4</accession>
<dbReference type="EMBL" id="CAJNOI010000020">
    <property type="protein sequence ID" value="CAF0834248.1"/>
    <property type="molecule type" value="Genomic_DNA"/>
</dbReference>
<evidence type="ECO:0000313" key="4">
    <source>
        <dbReference type="Proteomes" id="UP000663832"/>
    </source>
</evidence>
<evidence type="ECO:0000313" key="3">
    <source>
        <dbReference type="EMBL" id="CAF1070039.1"/>
    </source>
</evidence>